<evidence type="ECO:0008006" key="4">
    <source>
        <dbReference type="Google" id="ProtNLM"/>
    </source>
</evidence>
<feature type="compositionally biased region" description="Acidic residues" evidence="1">
    <location>
        <begin position="86"/>
        <end position="97"/>
    </location>
</feature>
<dbReference type="OrthoDB" id="422053at2759"/>
<dbReference type="EMBL" id="RBNI01027594">
    <property type="protein sequence ID" value="RUO95624.1"/>
    <property type="molecule type" value="Genomic_DNA"/>
</dbReference>
<evidence type="ECO:0000256" key="1">
    <source>
        <dbReference type="SAM" id="MobiDB-lite"/>
    </source>
</evidence>
<evidence type="ECO:0000313" key="3">
    <source>
        <dbReference type="Proteomes" id="UP000268093"/>
    </source>
</evidence>
<dbReference type="AlphaFoldDB" id="A0A432ZYR6"/>
<evidence type="ECO:0000313" key="2">
    <source>
        <dbReference type="EMBL" id="RUO95624.1"/>
    </source>
</evidence>
<accession>A0A432ZYR6</accession>
<dbReference type="Proteomes" id="UP000268093">
    <property type="component" value="Unassembled WGS sequence"/>
</dbReference>
<feature type="region of interest" description="Disordered" evidence="1">
    <location>
        <begin position="1"/>
        <end position="23"/>
    </location>
</feature>
<sequence>MAGYNKGSRRVRFGPLPSMCSTGSRDRLSRAYLVYNKDSYNDGDDEEDDDEEEDYDDEEVQVANAISPLKIFSSSANATVGKSEGDKEEYDDEDEGAVSEPIAVSKSPSACGTTGLTKEIWMPRGAASSGSYPVTTLTGKHGHGDYGDGAHDRYKSTFLRRDDGGAATSGTRISGDDRESDSKDGVIIGPPKPNLKKKFRCWWSRKSAPEPPKPPKSVDVLFLLDITPSMKRLLQCLNHHFHEIVDTVKSQNPGITLRTALVGYRDACDGLRRREAHDFQDDPNETADFIATIKAWSNSKSGPKDVFGGLALVADLEWKADVRVMLHIANMPCHGKKYYLKDLNDSYPYGVPNDYQLRGLLRGLRDKNVRYFFLRMSPNTDLMVKIFNRIVNVERIDLSDPEVFVPVVVSTITGAIKAYTPK</sequence>
<name>A0A432ZYR6_9FUNG</name>
<keyword evidence="3" id="KW-1185">Reference proteome</keyword>
<gene>
    <name evidence="2" type="ORF">BC936DRAFT_143593</name>
</gene>
<reference evidence="2 3" key="1">
    <citation type="journal article" date="2018" name="New Phytol.">
        <title>Phylogenomics of Endogonaceae and evolution of mycorrhizas within Mucoromycota.</title>
        <authorList>
            <person name="Chang Y."/>
            <person name="Desiro A."/>
            <person name="Na H."/>
            <person name="Sandor L."/>
            <person name="Lipzen A."/>
            <person name="Clum A."/>
            <person name="Barry K."/>
            <person name="Grigoriev I.V."/>
            <person name="Martin F.M."/>
            <person name="Stajich J.E."/>
            <person name="Smith M.E."/>
            <person name="Bonito G."/>
            <person name="Spatafora J.W."/>
        </authorList>
    </citation>
    <scope>NUCLEOTIDE SEQUENCE [LARGE SCALE GENOMIC DNA]</scope>
    <source>
        <strain evidence="2 3">GMNB39</strain>
    </source>
</reference>
<dbReference type="InterPro" id="IPR036465">
    <property type="entry name" value="vWFA_dom_sf"/>
</dbReference>
<feature type="region of interest" description="Disordered" evidence="1">
    <location>
        <begin position="36"/>
        <end position="58"/>
    </location>
</feature>
<feature type="compositionally biased region" description="Basic and acidic residues" evidence="1">
    <location>
        <begin position="174"/>
        <end position="184"/>
    </location>
</feature>
<organism evidence="2 3">
    <name type="scientific">Jimgerdemannia flammicorona</name>
    <dbReference type="NCBI Taxonomy" id="994334"/>
    <lineage>
        <taxon>Eukaryota</taxon>
        <taxon>Fungi</taxon>
        <taxon>Fungi incertae sedis</taxon>
        <taxon>Mucoromycota</taxon>
        <taxon>Mucoromycotina</taxon>
        <taxon>Endogonomycetes</taxon>
        <taxon>Endogonales</taxon>
        <taxon>Endogonaceae</taxon>
        <taxon>Jimgerdemannia</taxon>
    </lineage>
</organism>
<feature type="region of interest" description="Disordered" evidence="1">
    <location>
        <begin position="158"/>
        <end position="189"/>
    </location>
</feature>
<dbReference type="PANTHER" id="PTHR47763:SF4">
    <property type="entry name" value="ALPHA-PROTEIN KINASE VWKA"/>
    <property type="match status" value="1"/>
</dbReference>
<dbReference type="InterPro" id="IPR052969">
    <property type="entry name" value="Thr-specific_kinase-like"/>
</dbReference>
<dbReference type="Gene3D" id="3.40.50.410">
    <property type="entry name" value="von Willebrand factor, type A domain"/>
    <property type="match status" value="1"/>
</dbReference>
<proteinExistence type="predicted"/>
<protein>
    <recommendedName>
        <fullName evidence="4">VWFA domain-containing protein</fullName>
    </recommendedName>
</protein>
<dbReference type="SUPFAM" id="SSF53300">
    <property type="entry name" value="vWA-like"/>
    <property type="match status" value="1"/>
</dbReference>
<feature type="region of interest" description="Disordered" evidence="1">
    <location>
        <begin position="74"/>
        <end position="112"/>
    </location>
</feature>
<feature type="compositionally biased region" description="Acidic residues" evidence="1">
    <location>
        <begin position="41"/>
        <end position="58"/>
    </location>
</feature>
<dbReference type="PANTHER" id="PTHR47763">
    <property type="entry name" value="ALPHA-PROTEIN KINASE VWKA"/>
    <property type="match status" value="1"/>
</dbReference>
<comment type="caution">
    <text evidence="2">The sequence shown here is derived from an EMBL/GenBank/DDBJ whole genome shotgun (WGS) entry which is preliminary data.</text>
</comment>